<proteinExistence type="inferred from homology"/>
<dbReference type="GO" id="GO:0005737">
    <property type="term" value="C:cytoplasm"/>
    <property type="evidence" value="ECO:0007669"/>
    <property type="project" value="TreeGrafter"/>
</dbReference>
<dbReference type="InterPro" id="IPR007053">
    <property type="entry name" value="LRAT_dom"/>
</dbReference>
<keyword evidence="7" id="KW-1185">Reference proteome</keyword>
<keyword evidence="4" id="KW-0443">Lipid metabolism</keyword>
<evidence type="ECO:0000256" key="3">
    <source>
        <dbReference type="ARBA" id="ARBA00022801"/>
    </source>
</evidence>
<dbReference type="GO" id="GO:0004623">
    <property type="term" value="F:phospholipase A2 activity"/>
    <property type="evidence" value="ECO:0007669"/>
    <property type="project" value="TreeGrafter"/>
</dbReference>
<evidence type="ECO:0000256" key="1">
    <source>
        <dbReference type="ARBA" id="ARBA00007824"/>
    </source>
</evidence>
<dbReference type="AlphaFoldDB" id="A0A8C9NJN7"/>
<evidence type="ECO:0000256" key="4">
    <source>
        <dbReference type="ARBA" id="ARBA00023098"/>
    </source>
</evidence>
<dbReference type="PANTHER" id="PTHR13943:SF37">
    <property type="entry name" value="PHOSPHOLIPASE A AND ACYLTRANSFERASE 1"/>
    <property type="match status" value="1"/>
</dbReference>
<dbReference type="GO" id="GO:0008970">
    <property type="term" value="F:phospholipase A1 activity"/>
    <property type="evidence" value="ECO:0007669"/>
    <property type="project" value="TreeGrafter"/>
</dbReference>
<accession>A0A8C9NJN7</accession>
<evidence type="ECO:0000313" key="7">
    <source>
        <dbReference type="Proteomes" id="UP000694409"/>
    </source>
</evidence>
<reference evidence="6" key="2">
    <citation type="submission" date="2025-09" db="UniProtKB">
        <authorList>
            <consortium name="Ensembl"/>
        </authorList>
    </citation>
    <scope>IDENTIFICATION</scope>
</reference>
<evidence type="ECO:0000256" key="2">
    <source>
        <dbReference type="ARBA" id="ARBA00022679"/>
    </source>
</evidence>
<dbReference type="Ensembl" id="ENSSCAT00000023371.1">
    <property type="protein sequence ID" value="ENSSCAP00000020935.1"/>
    <property type="gene ID" value="ENSSCAG00000015078.1"/>
</dbReference>
<organism evidence="6 7">
    <name type="scientific">Serinus canaria</name>
    <name type="common">Island canary</name>
    <name type="synonym">Fringilla canaria</name>
    <dbReference type="NCBI Taxonomy" id="9135"/>
    <lineage>
        <taxon>Eukaryota</taxon>
        <taxon>Metazoa</taxon>
        <taxon>Chordata</taxon>
        <taxon>Craniata</taxon>
        <taxon>Vertebrata</taxon>
        <taxon>Euteleostomi</taxon>
        <taxon>Archelosauria</taxon>
        <taxon>Archosauria</taxon>
        <taxon>Dinosauria</taxon>
        <taxon>Saurischia</taxon>
        <taxon>Theropoda</taxon>
        <taxon>Coelurosauria</taxon>
        <taxon>Aves</taxon>
        <taxon>Neognathae</taxon>
        <taxon>Neoaves</taxon>
        <taxon>Telluraves</taxon>
        <taxon>Australaves</taxon>
        <taxon>Passeriformes</taxon>
        <taxon>Passeroidea</taxon>
        <taxon>Fringillidae</taxon>
        <taxon>Carduelinae</taxon>
        <taxon>Serinus</taxon>
    </lineage>
</organism>
<dbReference type="Pfam" id="PF04970">
    <property type="entry name" value="LRAT"/>
    <property type="match status" value="1"/>
</dbReference>
<keyword evidence="3" id="KW-0378">Hydrolase</keyword>
<dbReference type="GO" id="GO:0016410">
    <property type="term" value="F:N-acyltransferase activity"/>
    <property type="evidence" value="ECO:0007669"/>
    <property type="project" value="TreeGrafter"/>
</dbReference>
<evidence type="ECO:0000259" key="5">
    <source>
        <dbReference type="PROSITE" id="PS51934"/>
    </source>
</evidence>
<dbReference type="Proteomes" id="UP000694409">
    <property type="component" value="Unassembled WGS sequence"/>
</dbReference>
<dbReference type="InterPro" id="IPR051496">
    <property type="entry name" value="H-rev107_PLA/AT"/>
</dbReference>
<sequence length="181" mass="20123">FPGGPCMPNPCKNDGYQHWALYMGDGYVINVTPVAPSLLVSTTSVFTKKAKVKKQLLKVVVENHNWRVNNKYDRSRTPFPVKEIIRRAEQWIDREVPYDVLTSNCEHFVTMLRYGEGVSEQVSGTGAAQLCVRGWLVLSALTGCPGLTPANSKAPGSHLLNHSRASPMREGIRRVKTCGLR</sequence>
<keyword evidence="2" id="KW-0808">Transferase</keyword>
<dbReference type="GO" id="GO:0070292">
    <property type="term" value="P:N-acylphosphatidylethanolamine metabolic process"/>
    <property type="evidence" value="ECO:0007669"/>
    <property type="project" value="TreeGrafter"/>
</dbReference>
<evidence type="ECO:0000313" key="6">
    <source>
        <dbReference type="Ensembl" id="ENSSCAP00000020935.1"/>
    </source>
</evidence>
<comment type="similarity">
    <text evidence="1">Belongs to the H-rev107 family.</text>
</comment>
<reference evidence="6" key="1">
    <citation type="submission" date="2025-08" db="UniProtKB">
        <authorList>
            <consortium name="Ensembl"/>
        </authorList>
    </citation>
    <scope>IDENTIFICATION</scope>
</reference>
<dbReference type="PROSITE" id="PS51934">
    <property type="entry name" value="LRAT"/>
    <property type="match status" value="1"/>
</dbReference>
<dbReference type="Gene3D" id="3.90.1720.10">
    <property type="entry name" value="endopeptidase domain like (from Nostoc punctiforme)"/>
    <property type="match status" value="1"/>
</dbReference>
<dbReference type="GeneTree" id="ENSGT00940000156634"/>
<feature type="domain" description="LRAT" evidence="5">
    <location>
        <begin position="8"/>
        <end position="121"/>
    </location>
</feature>
<protein>
    <recommendedName>
        <fullName evidence="5">LRAT domain-containing protein</fullName>
    </recommendedName>
</protein>
<name>A0A8C9NJN7_SERCA</name>
<dbReference type="PANTHER" id="PTHR13943">
    <property type="entry name" value="HRAS-LIKE SUPPRESSOR - RELATED"/>
    <property type="match status" value="1"/>
</dbReference>